<dbReference type="SUPFAM" id="SSF56784">
    <property type="entry name" value="HAD-like"/>
    <property type="match status" value="1"/>
</dbReference>
<dbReference type="InterPro" id="IPR018303">
    <property type="entry name" value="ATPase_P-typ_P_site"/>
</dbReference>
<dbReference type="Pfam" id="PF13246">
    <property type="entry name" value="Cation_ATPase"/>
    <property type="match status" value="1"/>
</dbReference>
<reference evidence="20 21" key="1">
    <citation type="journal article" date="2018" name="Sci. Rep.">
        <title>Genomic signatures of local adaptation to the degree of environmental predictability in rotifers.</title>
        <authorList>
            <person name="Franch-Gras L."/>
            <person name="Hahn C."/>
            <person name="Garcia-Roger E.M."/>
            <person name="Carmona M.J."/>
            <person name="Serra M."/>
            <person name="Gomez A."/>
        </authorList>
    </citation>
    <scope>NUCLEOTIDE SEQUENCE [LARGE SCALE GENOMIC DNA]</scope>
    <source>
        <strain evidence="20">HYR1</strain>
    </source>
</reference>
<evidence type="ECO:0000256" key="6">
    <source>
        <dbReference type="ARBA" id="ARBA00022741"/>
    </source>
</evidence>
<feature type="binding site" evidence="15">
    <location>
        <position position="459"/>
    </location>
    <ligand>
        <name>Mg(2+)</name>
        <dbReference type="ChEBI" id="CHEBI:18420"/>
    </ligand>
</feature>
<feature type="transmembrane region" description="Helical" evidence="16">
    <location>
        <begin position="144"/>
        <end position="164"/>
    </location>
</feature>
<keyword evidence="10 16" id="KW-1133">Transmembrane helix</keyword>
<evidence type="ECO:0000256" key="14">
    <source>
        <dbReference type="PIRSR" id="PIRSR606539-2"/>
    </source>
</evidence>
<evidence type="ECO:0000256" key="4">
    <source>
        <dbReference type="ARBA" id="ARBA00022692"/>
    </source>
</evidence>
<feature type="binding site" evidence="14">
    <location>
        <position position="606"/>
    </location>
    <ligand>
        <name>ATP</name>
        <dbReference type="ChEBI" id="CHEBI:30616"/>
    </ligand>
</feature>
<feature type="transmembrane region" description="Helical" evidence="16">
    <location>
        <begin position="388"/>
        <end position="413"/>
    </location>
</feature>
<evidence type="ECO:0000256" key="7">
    <source>
        <dbReference type="ARBA" id="ARBA00022840"/>
    </source>
</evidence>
<dbReference type="InterPro" id="IPR044492">
    <property type="entry name" value="P_typ_ATPase_HD_dom"/>
</dbReference>
<sequence length="1330" mass="153481">MSIFSCFSSCSFDKQVCNCLRKHNEEKNGMDKPELIHDYVLDKPEESHRLKRKGKARLLCRKKIGKSKPENRKIFVNFSGSEPEVLLDNDFKKKRKDNFIKTSKYTIWNFIPKNLFEQFRRIAYFYFLVNIIVIFAIPDPPSSPYTSIIPLAIVVFVTAVKQAYEDFLRHREDRKINESPTRVLKDGTFKETKWKNVKVGDVLEITTGSMFPCDMLLLNSDADDDVCYITTANLDGETNLKEKSRPKNLVDLDSEEKLSNFKAIILCDHPNTNLYQFKGKLLIEKTEFPITNENILLRGSCLKISPKIYGCAIYTGFDTKVMLNSKLKSNKLSCIEKKLNAFILVFLAVLAVLTFLCYGLSFIYQDLYQIHWYLKGTEPLYFNENRNLYNFIFLIYFMNLLNYIVPLSLYVTVEMQRFFGSKFIEWDLKLYDEETDKPAKANTSDLNEDLGQIEYLFSDKTGTLTKNEMVFKQFSINDEVFEEKLGELYQINKKNSEDIKDEKFYRFLELMSLCHTVQIDLIDKTKYQASSPDEMCFIDFLHNLGIIFEGDKKENSDSVNKSRTINFLSQKKSYEIKQIFEFDSTRKRMSIIVKSDQAGKYLLYCKGADSAVLSKCNVGDIKTCEAHIKDFGSKGWRTLALAYKQLSQQEYEECEKKIFEAYNDLENRNEKIALVYDEIESNLILVGATAIEDKLQEDVADTLKSLRESGIKIWVLTGDKIETAVNISTSCQHIPQSAEKIFLTSMIDIEEIKKHINLFLQKIENSQIKNFALVVDGQTLGFIFHNELEESFANICSGCDAVLGCRLSPAQKAQIVKLIKKSKTKPITAAIGDGANDVSMIQEAHIGFGLFGKEGNNAAKSSDFCFAKFKFLKRILLFHGFLYYTRSAVLVQYFFYKNVAFVICQVYFAIWNAFSGTTLYNSIILTFYNITLTGAPILFYGVFEQTESEKNITRNPTIYKTIKKNKSLSAFEFFKWNLLGLWHSLVAYFFSFLFIKDDISYHSDGKMSGIMQFGALIIILIDLIVNAKLITEWHFITWFTLFGYVLSILGFVMTCLVPNSFIISGFLTEITEDQNFFWIFYDLLSCGSIWFLMILIVVTAIIPDIIIKIVENLRVSIFIYMEKEGKSGSRKSKISKSRVGEANYLKSSNAFESGQEDSKNNDSKFFEKKTSIENKPSIENPTQNDAKDEKEKYYKTVLTEIDGDVLFNTLHLKCFLVFYQVQFFLEECLKLGLENRPKIVLFLLRLGQFCLLKALYAYIVVFFFGEDLLQYLSDVPQSSILDPAFFIAYINDLIMLGMLKNTVLNSDITNLKKLYTRYIRPDLKYAVPVW</sequence>
<keyword evidence="5 15" id="KW-0479">Metal-binding</keyword>
<comment type="similarity">
    <text evidence="3 16">Belongs to the cation transport ATPase (P-type) (TC 3.A.3) family. Type IV subfamily.</text>
</comment>
<dbReference type="InterPro" id="IPR023299">
    <property type="entry name" value="ATPase_P-typ_cyto_dom_N"/>
</dbReference>
<dbReference type="GO" id="GO:0005524">
    <property type="term" value="F:ATP binding"/>
    <property type="evidence" value="ECO:0007669"/>
    <property type="project" value="UniProtKB-UniRule"/>
</dbReference>
<dbReference type="EC" id="7.6.2.1" evidence="16"/>
<feature type="binding site" evidence="14">
    <location>
        <position position="534"/>
    </location>
    <ligand>
        <name>ATP</name>
        <dbReference type="ChEBI" id="CHEBI:30616"/>
    </ligand>
</feature>
<dbReference type="Gene3D" id="3.40.50.1000">
    <property type="entry name" value="HAD superfamily/HAD-like"/>
    <property type="match status" value="1"/>
</dbReference>
<dbReference type="GO" id="GO:0045332">
    <property type="term" value="P:phospholipid translocation"/>
    <property type="evidence" value="ECO:0007669"/>
    <property type="project" value="TreeGrafter"/>
</dbReference>
<feature type="binding site" evidence="15">
    <location>
        <position position="461"/>
    </location>
    <ligand>
        <name>Mg(2+)</name>
        <dbReference type="ChEBI" id="CHEBI:18420"/>
    </ligand>
</feature>
<dbReference type="SFLD" id="SFLDS00003">
    <property type="entry name" value="Haloacid_Dehalogenase"/>
    <property type="match status" value="1"/>
</dbReference>
<evidence type="ECO:0000256" key="16">
    <source>
        <dbReference type="RuleBase" id="RU362033"/>
    </source>
</evidence>
<gene>
    <name evidence="20" type="ORF">BpHYR1_038470</name>
</gene>
<keyword evidence="9 16" id="KW-1278">Translocase</keyword>
<organism evidence="20 21">
    <name type="scientific">Brachionus plicatilis</name>
    <name type="common">Marine rotifer</name>
    <name type="synonym">Brachionus muelleri</name>
    <dbReference type="NCBI Taxonomy" id="10195"/>
    <lineage>
        <taxon>Eukaryota</taxon>
        <taxon>Metazoa</taxon>
        <taxon>Spiralia</taxon>
        <taxon>Gnathifera</taxon>
        <taxon>Rotifera</taxon>
        <taxon>Eurotatoria</taxon>
        <taxon>Monogononta</taxon>
        <taxon>Pseudotrocha</taxon>
        <taxon>Ploima</taxon>
        <taxon>Brachionidae</taxon>
        <taxon>Brachionus</taxon>
    </lineage>
</organism>
<dbReference type="PRINTS" id="PR00119">
    <property type="entry name" value="CATATPASE"/>
</dbReference>
<dbReference type="Gene3D" id="2.70.150.10">
    <property type="entry name" value="Calcium-transporting ATPase, cytoplasmic transduction domain A"/>
    <property type="match status" value="1"/>
</dbReference>
<feature type="transmembrane region" description="Helical" evidence="16">
    <location>
        <begin position="1239"/>
        <end position="1264"/>
    </location>
</feature>
<proteinExistence type="inferred from homology"/>
<evidence type="ECO:0000256" key="13">
    <source>
        <dbReference type="PIRSR" id="PIRSR606539-1"/>
    </source>
</evidence>
<feature type="binding site" evidence="15">
    <location>
        <position position="833"/>
    </location>
    <ligand>
        <name>Mg(2+)</name>
        <dbReference type="ChEBI" id="CHEBI:18420"/>
    </ligand>
</feature>
<evidence type="ECO:0000259" key="19">
    <source>
        <dbReference type="Pfam" id="PF16212"/>
    </source>
</evidence>
<evidence type="ECO:0000256" key="8">
    <source>
        <dbReference type="ARBA" id="ARBA00022842"/>
    </source>
</evidence>
<dbReference type="GO" id="GO:0000287">
    <property type="term" value="F:magnesium ion binding"/>
    <property type="evidence" value="ECO:0007669"/>
    <property type="project" value="UniProtKB-UniRule"/>
</dbReference>
<feature type="binding site" evidence="14">
    <location>
        <position position="836"/>
    </location>
    <ligand>
        <name>ATP</name>
        <dbReference type="ChEBI" id="CHEBI:30616"/>
    </ligand>
</feature>
<dbReference type="Pfam" id="PF16212">
    <property type="entry name" value="PhoLip_ATPase_C"/>
    <property type="match status" value="1"/>
</dbReference>
<keyword evidence="8 15" id="KW-0460">Magnesium</keyword>
<keyword evidence="20" id="KW-0378">Hydrolase</keyword>
<dbReference type="Gene3D" id="3.40.1110.10">
    <property type="entry name" value="Calcium-transporting ATPase, cytoplasmic domain N"/>
    <property type="match status" value="1"/>
</dbReference>
<accession>A0A3M7RNB4</accession>
<comment type="subcellular location">
    <subcellularLocation>
        <location evidence="2">Endomembrane system</location>
    </subcellularLocation>
    <subcellularLocation>
        <location evidence="1 16">Membrane</location>
        <topology evidence="1 16">Multi-pass membrane protein</topology>
    </subcellularLocation>
</comment>
<evidence type="ECO:0000256" key="15">
    <source>
        <dbReference type="PIRSR" id="PIRSR606539-3"/>
    </source>
</evidence>
<evidence type="ECO:0000259" key="18">
    <source>
        <dbReference type="Pfam" id="PF16209"/>
    </source>
</evidence>
<feature type="binding site" evidence="14">
    <location>
        <position position="719"/>
    </location>
    <ligand>
        <name>ATP</name>
        <dbReference type="ChEBI" id="CHEBI:30616"/>
    </ligand>
</feature>
<evidence type="ECO:0000256" key="1">
    <source>
        <dbReference type="ARBA" id="ARBA00004141"/>
    </source>
</evidence>
<feature type="binding site" evidence="14">
    <location>
        <position position="582"/>
    </location>
    <ligand>
        <name>ATP</name>
        <dbReference type="ChEBI" id="CHEBI:30616"/>
    </ligand>
</feature>
<dbReference type="InterPro" id="IPR059000">
    <property type="entry name" value="ATPase_P-type_domA"/>
</dbReference>
<evidence type="ECO:0000256" key="3">
    <source>
        <dbReference type="ARBA" id="ARBA00008109"/>
    </source>
</evidence>
<dbReference type="SFLD" id="SFLDF00027">
    <property type="entry name" value="p-type_atpase"/>
    <property type="match status" value="1"/>
</dbReference>
<dbReference type="InterPro" id="IPR032631">
    <property type="entry name" value="P-type_ATPase_N"/>
</dbReference>
<feature type="transmembrane region" description="Helical" evidence="16">
    <location>
        <begin position="894"/>
        <end position="914"/>
    </location>
</feature>
<dbReference type="InterPro" id="IPR032630">
    <property type="entry name" value="P_typ_ATPase_c"/>
</dbReference>
<feature type="active site" description="4-aspartylphosphate intermediate" evidence="13">
    <location>
        <position position="459"/>
    </location>
</feature>
<feature type="transmembrane region" description="Helical" evidence="16">
    <location>
        <begin position="973"/>
        <end position="995"/>
    </location>
</feature>
<dbReference type="PANTHER" id="PTHR24092">
    <property type="entry name" value="PROBABLE PHOSPHOLIPID-TRANSPORTING ATPASE"/>
    <property type="match status" value="1"/>
</dbReference>
<feature type="binding site" evidence="14">
    <location>
        <position position="812"/>
    </location>
    <ligand>
        <name>ATP</name>
        <dbReference type="ChEBI" id="CHEBI:30616"/>
    </ligand>
</feature>
<feature type="binding site" evidence="14">
    <location>
        <position position="837"/>
    </location>
    <ligand>
        <name>ATP</name>
        <dbReference type="ChEBI" id="CHEBI:30616"/>
    </ligand>
</feature>
<evidence type="ECO:0000256" key="10">
    <source>
        <dbReference type="ARBA" id="ARBA00022989"/>
    </source>
</evidence>
<comment type="caution">
    <text evidence="20">The sequence shown here is derived from an EMBL/GenBank/DDBJ whole genome shotgun (WGS) entry which is preliminary data.</text>
</comment>
<feature type="binding site" evidence="14">
    <location>
        <position position="637"/>
    </location>
    <ligand>
        <name>ATP</name>
        <dbReference type="ChEBI" id="CHEBI:30616"/>
    </ligand>
</feature>
<evidence type="ECO:0000256" key="12">
    <source>
        <dbReference type="ARBA" id="ARBA00034036"/>
    </source>
</evidence>
<dbReference type="NCBIfam" id="TIGR01652">
    <property type="entry name" value="ATPase-Plipid"/>
    <property type="match status" value="1"/>
</dbReference>
<dbReference type="InterPro" id="IPR008250">
    <property type="entry name" value="ATPase_P-typ_transduc_dom_A_sf"/>
</dbReference>
<dbReference type="SUPFAM" id="SSF81653">
    <property type="entry name" value="Calcium ATPase, transduction domain A"/>
    <property type="match status" value="1"/>
</dbReference>
<dbReference type="InterPro" id="IPR023214">
    <property type="entry name" value="HAD_sf"/>
</dbReference>
<feature type="transmembrane region" description="Helical" evidence="16">
    <location>
        <begin position="341"/>
        <end position="364"/>
    </location>
</feature>
<feature type="binding site" evidence="14">
    <location>
        <position position="459"/>
    </location>
    <ligand>
        <name>ATP</name>
        <dbReference type="ChEBI" id="CHEBI:30616"/>
    </ligand>
</feature>
<dbReference type="GO" id="GO:0140326">
    <property type="term" value="F:ATPase-coupled intramembrane lipid transporter activity"/>
    <property type="evidence" value="ECO:0007669"/>
    <property type="project" value="UniProtKB-EC"/>
</dbReference>
<dbReference type="SUPFAM" id="SSF81660">
    <property type="entry name" value="Metal cation-transporting ATPase, ATP-binding domain N"/>
    <property type="match status" value="1"/>
</dbReference>
<feature type="domain" description="P-type ATPase N-terminal" evidence="18">
    <location>
        <begin position="93"/>
        <end position="148"/>
    </location>
</feature>
<evidence type="ECO:0000313" key="20">
    <source>
        <dbReference type="EMBL" id="RNA24815.1"/>
    </source>
</evidence>
<protein>
    <recommendedName>
        <fullName evidence="16">Phospholipid-transporting ATPase</fullName>
        <ecNumber evidence="16">7.6.2.1</ecNumber>
    </recommendedName>
</protein>
<comment type="catalytic activity">
    <reaction evidence="12 16">
        <text>ATP + H2O + phospholipidSide 1 = ADP + phosphate + phospholipidSide 2.</text>
        <dbReference type="EC" id="7.6.2.1"/>
    </reaction>
</comment>
<evidence type="ECO:0000256" key="9">
    <source>
        <dbReference type="ARBA" id="ARBA00022967"/>
    </source>
</evidence>
<dbReference type="SUPFAM" id="SSF81665">
    <property type="entry name" value="Calcium ATPase, transmembrane domain M"/>
    <property type="match status" value="1"/>
</dbReference>
<dbReference type="NCBIfam" id="TIGR01494">
    <property type="entry name" value="ATPase_P-type"/>
    <property type="match status" value="1"/>
</dbReference>
<dbReference type="InterPro" id="IPR036412">
    <property type="entry name" value="HAD-like_sf"/>
</dbReference>
<name>A0A3M7RNB4_BRAPC</name>
<feature type="transmembrane region" description="Helical" evidence="16">
    <location>
        <begin position="1087"/>
        <end position="1107"/>
    </location>
</feature>
<evidence type="ECO:0000256" key="5">
    <source>
        <dbReference type="ARBA" id="ARBA00022723"/>
    </source>
</evidence>
<feature type="binding site" evidence="14">
    <location>
        <position position="718"/>
    </location>
    <ligand>
        <name>ATP</name>
        <dbReference type="ChEBI" id="CHEBI:30616"/>
    </ligand>
</feature>
<feature type="transmembrane region" description="Helical" evidence="16">
    <location>
        <begin position="1041"/>
        <end position="1067"/>
    </location>
</feature>
<keyword evidence="6 14" id="KW-0547">Nucleotide-binding</keyword>
<evidence type="ECO:0000256" key="2">
    <source>
        <dbReference type="ARBA" id="ARBA00004308"/>
    </source>
</evidence>
<dbReference type="Pfam" id="PF00122">
    <property type="entry name" value="E1-E2_ATPase"/>
    <property type="match status" value="1"/>
</dbReference>
<dbReference type="OrthoDB" id="377733at2759"/>
<dbReference type="PROSITE" id="PS00154">
    <property type="entry name" value="ATPASE_E1_E2"/>
    <property type="match status" value="1"/>
</dbReference>
<evidence type="ECO:0000256" key="11">
    <source>
        <dbReference type="ARBA" id="ARBA00023136"/>
    </source>
</evidence>
<dbReference type="SFLD" id="SFLDG00002">
    <property type="entry name" value="C1.7:_P-type_atpase_like"/>
    <property type="match status" value="1"/>
</dbReference>
<keyword evidence="11 16" id="KW-0472">Membrane</keyword>
<evidence type="ECO:0000313" key="21">
    <source>
        <dbReference type="Proteomes" id="UP000276133"/>
    </source>
</evidence>
<keyword evidence="21" id="KW-1185">Reference proteome</keyword>
<dbReference type="PANTHER" id="PTHR24092:SF175">
    <property type="entry name" value="PHOSPHOLIPID-TRANSPORTING ATPASE"/>
    <property type="match status" value="1"/>
</dbReference>
<keyword evidence="4 16" id="KW-0812">Transmembrane</keyword>
<dbReference type="STRING" id="10195.A0A3M7RNB4"/>
<dbReference type="GO" id="GO:0016887">
    <property type="term" value="F:ATP hydrolysis activity"/>
    <property type="evidence" value="ECO:0007669"/>
    <property type="project" value="InterPro"/>
</dbReference>
<feature type="binding site" evidence="14">
    <location>
        <position position="806"/>
    </location>
    <ligand>
        <name>ATP</name>
        <dbReference type="ChEBI" id="CHEBI:30616"/>
    </ligand>
</feature>
<dbReference type="EMBL" id="REGN01003046">
    <property type="protein sequence ID" value="RNA24815.1"/>
    <property type="molecule type" value="Genomic_DNA"/>
</dbReference>
<dbReference type="InterPro" id="IPR006539">
    <property type="entry name" value="P-type_ATPase_IV"/>
</dbReference>
<comment type="cofactor">
    <cofactor evidence="15">
        <name>Mg(2+)</name>
        <dbReference type="ChEBI" id="CHEBI:18420"/>
    </cofactor>
</comment>
<feature type="transmembrane region" description="Helical" evidence="16">
    <location>
        <begin position="1007"/>
        <end position="1029"/>
    </location>
</feature>
<feature type="transmembrane region" description="Helical" evidence="16">
    <location>
        <begin position="122"/>
        <end position="138"/>
    </location>
</feature>
<dbReference type="GO" id="GO:0005783">
    <property type="term" value="C:endoplasmic reticulum"/>
    <property type="evidence" value="ECO:0007669"/>
    <property type="project" value="TreeGrafter"/>
</dbReference>
<feature type="binding site" evidence="14">
    <location>
        <position position="460"/>
    </location>
    <ligand>
        <name>ATP</name>
        <dbReference type="ChEBI" id="CHEBI:30616"/>
    </ligand>
</feature>
<dbReference type="GO" id="GO:0005886">
    <property type="term" value="C:plasma membrane"/>
    <property type="evidence" value="ECO:0007669"/>
    <property type="project" value="TreeGrafter"/>
</dbReference>
<dbReference type="InterPro" id="IPR023298">
    <property type="entry name" value="ATPase_P-typ_TM_dom_sf"/>
</dbReference>
<feature type="binding site" evidence="14">
    <location>
        <position position="717"/>
    </location>
    <ligand>
        <name>ATP</name>
        <dbReference type="ChEBI" id="CHEBI:30616"/>
    </ligand>
</feature>
<dbReference type="FunFam" id="3.40.50.1000:FF:000014">
    <property type="entry name" value="Phospholipid-transporting ATPase"/>
    <property type="match status" value="1"/>
</dbReference>
<keyword evidence="7 14" id="KW-0067">ATP-binding</keyword>
<dbReference type="InterPro" id="IPR001757">
    <property type="entry name" value="P_typ_ATPase"/>
</dbReference>
<feature type="binding site" evidence="14">
    <location>
        <position position="461"/>
    </location>
    <ligand>
        <name>ATP</name>
        <dbReference type="ChEBI" id="CHEBI:30616"/>
    </ligand>
</feature>
<feature type="domain" description="P-type ATPase A" evidence="17">
    <location>
        <begin position="178"/>
        <end position="248"/>
    </location>
</feature>
<feature type="domain" description="P-type ATPase C-terminal" evidence="19">
    <location>
        <begin position="859"/>
        <end position="1112"/>
    </location>
</feature>
<evidence type="ECO:0000259" key="17">
    <source>
        <dbReference type="Pfam" id="PF00122"/>
    </source>
</evidence>
<feature type="binding site" evidence="15">
    <location>
        <position position="837"/>
    </location>
    <ligand>
        <name>Mg(2+)</name>
        <dbReference type="ChEBI" id="CHEBI:18420"/>
    </ligand>
</feature>
<dbReference type="Pfam" id="PF16209">
    <property type="entry name" value="PhoLip_ATPase_N"/>
    <property type="match status" value="1"/>
</dbReference>
<feature type="transmembrane region" description="Helical" evidence="16">
    <location>
        <begin position="1284"/>
        <end position="1303"/>
    </location>
</feature>
<feature type="transmembrane region" description="Helical" evidence="16">
    <location>
        <begin position="920"/>
        <end position="943"/>
    </location>
</feature>
<dbReference type="Proteomes" id="UP000276133">
    <property type="component" value="Unassembled WGS sequence"/>
</dbReference>